<keyword evidence="2" id="KW-0479">Metal-binding</keyword>
<dbReference type="PANTHER" id="PTHR33337:SF40">
    <property type="entry name" value="CENP-V_GFA DOMAIN-CONTAINING PROTEIN-RELATED"/>
    <property type="match status" value="1"/>
</dbReference>
<evidence type="ECO:0000256" key="3">
    <source>
        <dbReference type="ARBA" id="ARBA00022833"/>
    </source>
</evidence>
<evidence type="ECO:0000256" key="2">
    <source>
        <dbReference type="ARBA" id="ARBA00022723"/>
    </source>
</evidence>
<evidence type="ECO:0000259" key="6">
    <source>
        <dbReference type="PROSITE" id="PS51891"/>
    </source>
</evidence>
<dbReference type="PANTHER" id="PTHR33337">
    <property type="entry name" value="GFA DOMAIN-CONTAINING PROTEIN"/>
    <property type="match status" value="1"/>
</dbReference>
<gene>
    <name evidence="7" type="ORF">N7476_001883</name>
</gene>
<evidence type="ECO:0000256" key="5">
    <source>
        <dbReference type="SAM" id="MobiDB-lite"/>
    </source>
</evidence>
<feature type="compositionally biased region" description="Basic and acidic residues" evidence="5">
    <location>
        <begin position="189"/>
        <end position="206"/>
    </location>
</feature>
<comment type="caution">
    <text evidence="7">The sequence shown here is derived from an EMBL/GenBank/DDBJ whole genome shotgun (WGS) entry which is preliminary data.</text>
</comment>
<keyword evidence="8" id="KW-1185">Reference proteome</keyword>
<keyword evidence="4" id="KW-0456">Lyase</keyword>
<dbReference type="EMBL" id="JAPZBO010000002">
    <property type="protein sequence ID" value="KAJ5323283.1"/>
    <property type="molecule type" value="Genomic_DNA"/>
</dbReference>
<dbReference type="SUPFAM" id="SSF51316">
    <property type="entry name" value="Mss4-like"/>
    <property type="match status" value="1"/>
</dbReference>
<evidence type="ECO:0000313" key="8">
    <source>
        <dbReference type="Proteomes" id="UP001147746"/>
    </source>
</evidence>
<evidence type="ECO:0000256" key="4">
    <source>
        <dbReference type="ARBA" id="ARBA00023239"/>
    </source>
</evidence>
<protein>
    <recommendedName>
        <fullName evidence="6">CENP-V/GFA domain-containing protein</fullName>
    </recommendedName>
</protein>
<evidence type="ECO:0000313" key="7">
    <source>
        <dbReference type="EMBL" id="KAJ5323283.1"/>
    </source>
</evidence>
<dbReference type="PROSITE" id="PS51891">
    <property type="entry name" value="CENP_V_GFA"/>
    <property type="match status" value="1"/>
</dbReference>
<reference evidence="7" key="1">
    <citation type="submission" date="2022-12" db="EMBL/GenBank/DDBJ databases">
        <authorList>
            <person name="Petersen C."/>
        </authorList>
    </citation>
    <scope>NUCLEOTIDE SEQUENCE</scope>
    <source>
        <strain evidence="7">IBT 21472</strain>
    </source>
</reference>
<dbReference type="Pfam" id="PF04828">
    <property type="entry name" value="GFA"/>
    <property type="match status" value="1"/>
</dbReference>
<dbReference type="InterPro" id="IPR006913">
    <property type="entry name" value="CENP-V/GFA"/>
</dbReference>
<feature type="region of interest" description="Disordered" evidence="5">
    <location>
        <begin position="1"/>
        <end position="29"/>
    </location>
</feature>
<feature type="region of interest" description="Disordered" evidence="5">
    <location>
        <begin position="186"/>
        <end position="206"/>
    </location>
</feature>
<proteinExistence type="inferred from homology"/>
<reference evidence="7" key="2">
    <citation type="journal article" date="2023" name="IMA Fungus">
        <title>Comparative genomic study of the Penicillium genus elucidates a diverse pangenome and 15 lateral gene transfer events.</title>
        <authorList>
            <person name="Petersen C."/>
            <person name="Sorensen T."/>
            <person name="Nielsen M.R."/>
            <person name="Sondergaard T.E."/>
            <person name="Sorensen J.L."/>
            <person name="Fitzpatrick D.A."/>
            <person name="Frisvad J.C."/>
            <person name="Nielsen K.L."/>
        </authorList>
    </citation>
    <scope>NUCLEOTIDE SEQUENCE</scope>
    <source>
        <strain evidence="7">IBT 21472</strain>
    </source>
</reference>
<dbReference type="GO" id="GO:0016846">
    <property type="term" value="F:carbon-sulfur lyase activity"/>
    <property type="evidence" value="ECO:0007669"/>
    <property type="project" value="InterPro"/>
</dbReference>
<organism evidence="7 8">
    <name type="scientific">Penicillium atrosanguineum</name>
    <dbReference type="NCBI Taxonomy" id="1132637"/>
    <lineage>
        <taxon>Eukaryota</taxon>
        <taxon>Fungi</taxon>
        <taxon>Dikarya</taxon>
        <taxon>Ascomycota</taxon>
        <taxon>Pezizomycotina</taxon>
        <taxon>Eurotiomycetes</taxon>
        <taxon>Eurotiomycetidae</taxon>
        <taxon>Eurotiales</taxon>
        <taxon>Aspergillaceae</taxon>
        <taxon>Penicillium</taxon>
    </lineage>
</organism>
<comment type="similarity">
    <text evidence="1">Belongs to the Gfa family.</text>
</comment>
<feature type="domain" description="CENP-V/GFA" evidence="6">
    <location>
        <begin position="50"/>
        <end position="174"/>
    </location>
</feature>
<keyword evidence="3" id="KW-0862">Zinc</keyword>
<dbReference type="InterPro" id="IPR011057">
    <property type="entry name" value="Mss4-like_sf"/>
</dbReference>
<dbReference type="Gene3D" id="3.90.1590.10">
    <property type="entry name" value="glutathione-dependent formaldehyde- activating enzyme (gfa)"/>
    <property type="match status" value="1"/>
</dbReference>
<dbReference type="Proteomes" id="UP001147746">
    <property type="component" value="Unassembled WGS sequence"/>
</dbReference>
<dbReference type="AlphaFoldDB" id="A0A9W9U849"/>
<name>A0A9W9U849_9EURO</name>
<dbReference type="GO" id="GO:0046872">
    <property type="term" value="F:metal ion binding"/>
    <property type="evidence" value="ECO:0007669"/>
    <property type="project" value="UniProtKB-KW"/>
</dbReference>
<accession>A0A9W9U849</accession>
<evidence type="ECO:0000256" key="1">
    <source>
        <dbReference type="ARBA" id="ARBA00005495"/>
    </source>
</evidence>
<sequence length="206" mass="23622">MAEMDSSFGDPLPTPAVTNNPPEDTLSSEEWKHRSPYYIQSPHEFGEIKWRGHCQCRKISFSLKRDKPLNSKYCHCVGCQRMHGAPFQWAAIFHKNDISFDRGYSGLSFYSSAENSAKYHTPTKVACAYCRSPLMDEGRNTVLLFPSSIDFEGSFDEQRSLRASFKPTSHIFYEQRVMDMPDGITKWSGMDEKSQRVDDQGKPIEK</sequence>